<evidence type="ECO:0000313" key="9">
    <source>
        <dbReference type="EMBL" id="OYD56359.1"/>
    </source>
</evidence>
<feature type="transmembrane region" description="Helical" evidence="6">
    <location>
        <begin position="190"/>
        <end position="213"/>
    </location>
</feature>
<dbReference type="Pfam" id="PF13726">
    <property type="entry name" value="Na_H_antiport_2"/>
    <property type="match status" value="1"/>
</dbReference>
<feature type="transmembrane region" description="Helical" evidence="6">
    <location>
        <begin position="51"/>
        <end position="71"/>
    </location>
</feature>
<proteinExistence type="predicted"/>
<feature type="domain" description="Na+/H+ antiporter NhaC-like C-terminal" evidence="7">
    <location>
        <begin position="151"/>
        <end position="288"/>
    </location>
</feature>
<feature type="domain" description="Putative Na+/H+ antiporter N-terminal" evidence="8">
    <location>
        <begin position="2"/>
        <end position="87"/>
    </location>
</feature>
<keyword evidence="3 6" id="KW-0812">Transmembrane</keyword>
<comment type="caution">
    <text evidence="9">The sequence shown here is derived from an EMBL/GenBank/DDBJ whole genome shotgun (WGS) entry which is preliminary data.</text>
</comment>
<dbReference type="Proteomes" id="UP000215059">
    <property type="component" value="Unassembled WGS sequence"/>
</dbReference>
<keyword evidence="4 6" id="KW-1133">Transmembrane helix</keyword>
<gene>
    <name evidence="9" type="ORF">CGZ90_17850</name>
</gene>
<evidence type="ECO:0000256" key="6">
    <source>
        <dbReference type="SAM" id="Phobius"/>
    </source>
</evidence>
<dbReference type="GO" id="GO:0005886">
    <property type="term" value="C:plasma membrane"/>
    <property type="evidence" value="ECO:0007669"/>
    <property type="project" value="UniProtKB-SubCell"/>
</dbReference>
<keyword evidence="10" id="KW-1185">Reference proteome</keyword>
<evidence type="ECO:0000256" key="4">
    <source>
        <dbReference type="ARBA" id="ARBA00022989"/>
    </source>
</evidence>
<evidence type="ECO:0000259" key="8">
    <source>
        <dbReference type="Pfam" id="PF13726"/>
    </source>
</evidence>
<dbReference type="Pfam" id="PF03553">
    <property type="entry name" value="Na_H_antiporter"/>
    <property type="match status" value="1"/>
</dbReference>
<dbReference type="EMBL" id="NOII01000014">
    <property type="protein sequence ID" value="OYD56359.1"/>
    <property type="molecule type" value="Genomic_DNA"/>
</dbReference>
<comment type="subcellular location">
    <subcellularLocation>
        <location evidence="1">Cell membrane</location>
        <topology evidence="1">Multi-pass membrane protein</topology>
    </subcellularLocation>
</comment>
<dbReference type="AlphaFoldDB" id="A0A235F534"/>
<evidence type="ECO:0000256" key="1">
    <source>
        <dbReference type="ARBA" id="ARBA00004651"/>
    </source>
</evidence>
<dbReference type="OrthoDB" id="9772446at2"/>
<feature type="transmembrane region" description="Helical" evidence="6">
    <location>
        <begin position="149"/>
        <end position="170"/>
    </location>
</feature>
<evidence type="ECO:0000256" key="3">
    <source>
        <dbReference type="ARBA" id="ARBA00022692"/>
    </source>
</evidence>
<name>A0A235F534_9BACL</name>
<dbReference type="InterPro" id="IPR018461">
    <property type="entry name" value="Na/H_Antiport_NhaC-like_C"/>
</dbReference>
<keyword evidence="5 6" id="KW-0472">Membrane</keyword>
<evidence type="ECO:0000256" key="2">
    <source>
        <dbReference type="ARBA" id="ARBA00022475"/>
    </source>
</evidence>
<protein>
    <submittedName>
        <fullName evidence="9">Sodium:proton antiporter</fullName>
    </submittedName>
</protein>
<organism evidence="9 10">
    <name type="scientific">Fictibacillus aquaticus</name>
    <dbReference type="NCBI Taxonomy" id="2021314"/>
    <lineage>
        <taxon>Bacteria</taxon>
        <taxon>Bacillati</taxon>
        <taxon>Bacillota</taxon>
        <taxon>Bacilli</taxon>
        <taxon>Bacillales</taxon>
        <taxon>Fictibacillaceae</taxon>
        <taxon>Fictibacillus</taxon>
    </lineage>
</organism>
<reference evidence="9 10" key="1">
    <citation type="submission" date="2017-07" db="EMBL/GenBank/DDBJ databases">
        <title>Fictibacillus sp. nov. GDSW-R2A3 Genome sequencing and assembly.</title>
        <authorList>
            <person name="Mayilraj S."/>
        </authorList>
    </citation>
    <scope>NUCLEOTIDE SEQUENCE [LARGE SCALE GENOMIC DNA]</scope>
    <source>
        <strain evidence="9 10">GDSW-R2A3</strain>
    </source>
</reference>
<keyword evidence="2" id="KW-1003">Cell membrane</keyword>
<dbReference type="RefSeq" id="WP_094253899.1">
    <property type="nucleotide sequence ID" value="NZ_NOII01000014.1"/>
</dbReference>
<accession>A0A235F534</accession>
<dbReference type="PANTHER" id="PTHR37821:SF1">
    <property type="entry name" value="AMINO ACID TRANSPORTER YUIF-RELATED"/>
    <property type="match status" value="1"/>
</dbReference>
<feature type="transmembrane region" description="Helical" evidence="6">
    <location>
        <begin position="257"/>
        <end position="273"/>
    </location>
</feature>
<dbReference type="InterPro" id="IPR032813">
    <property type="entry name" value="Na_H_antiport_N"/>
</dbReference>
<evidence type="ECO:0000256" key="5">
    <source>
        <dbReference type="ARBA" id="ARBA00023136"/>
    </source>
</evidence>
<dbReference type="InterPro" id="IPR052576">
    <property type="entry name" value="AA_Transporter-Related"/>
</dbReference>
<feature type="non-terminal residue" evidence="9">
    <location>
        <position position="288"/>
    </location>
</feature>
<evidence type="ECO:0000259" key="7">
    <source>
        <dbReference type="Pfam" id="PF03553"/>
    </source>
</evidence>
<feature type="transmembrane region" description="Helical" evidence="6">
    <location>
        <begin position="233"/>
        <end position="251"/>
    </location>
</feature>
<dbReference type="PANTHER" id="PTHR37821">
    <property type="entry name" value="AMINO ACID TRANSPORTER YUIF-RELATED"/>
    <property type="match status" value="1"/>
</dbReference>
<evidence type="ECO:0000313" key="10">
    <source>
        <dbReference type="Proteomes" id="UP000215059"/>
    </source>
</evidence>
<sequence length="288" mass="30674">MNSVIIAILAMLILSLLRIHVVLALVVGALTGGLIGGLGIEKTIEVFSEGLGSNAVVALSYALLGSFAVALSKTGLPDLMVNKAINLVGKEGESAKKTGSKVIILFVILMLSSFSQNVIPIHIAIIPIFIPPLLLVLNSMKIDRRMTAAIITFGLITPYMWFPVGFGGIFHEIIQTNMKASGMSISMDSIPAAMTIPSLGMIAGLLVAVFFTYRKPREYDDKPISLTGTTAEYTKRSIAAAIAAIIAVIAVQIQTDSMIFGALSGIIILYFSGQMKIRQSDQLLTEGM</sequence>
<feature type="transmembrane region" description="Helical" evidence="6">
    <location>
        <begin position="121"/>
        <end position="137"/>
    </location>
</feature>